<dbReference type="GO" id="GO:0005634">
    <property type="term" value="C:nucleus"/>
    <property type="evidence" value="ECO:0007669"/>
    <property type="project" value="UniProtKB-SubCell"/>
</dbReference>
<dbReference type="PANTHER" id="PTHR46415:SF3">
    <property type="entry name" value="DCC-INTERACTING PROTEIN 13-ALPHA"/>
    <property type="match status" value="1"/>
</dbReference>
<reference evidence="12" key="2">
    <citation type="journal article" date="2007" name="PLoS Biol.">
        <title>Survey sequencing and comparative analysis of the elephant shark (Callorhinchus milii) genome.</title>
        <authorList>
            <person name="Venkatesh B."/>
            <person name="Kirkness E.F."/>
            <person name="Loh Y.H."/>
            <person name="Halpern A.L."/>
            <person name="Lee A.P."/>
            <person name="Johnson J."/>
            <person name="Dandona N."/>
            <person name="Viswanathan L.D."/>
            <person name="Tay A."/>
            <person name="Venter J.C."/>
            <person name="Strausberg R.L."/>
            <person name="Brenner S."/>
        </authorList>
    </citation>
    <scope>NUCLEOTIDE SEQUENCE [LARGE SCALE GENOMIC DNA]</scope>
</reference>
<reference evidence="11" key="4">
    <citation type="submission" date="2025-08" db="UniProtKB">
        <authorList>
            <consortium name="Ensembl"/>
        </authorList>
    </citation>
    <scope>IDENTIFICATION</scope>
</reference>
<dbReference type="SUPFAM" id="SSF50729">
    <property type="entry name" value="PH domain-like"/>
    <property type="match status" value="2"/>
</dbReference>
<evidence type="ECO:0000256" key="7">
    <source>
        <dbReference type="ARBA" id="ARBA00023306"/>
    </source>
</evidence>
<name>A0A4W3HJ24_CALMI</name>
<feature type="compositionally biased region" description="Polar residues" evidence="9">
    <location>
        <begin position="407"/>
        <end position="417"/>
    </location>
</feature>
<evidence type="ECO:0000256" key="3">
    <source>
        <dbReference type="ARBA" id="ARBA00004481"/>
    </source>
</evidence>
<dbReference type="SUPFAM" id="SSF103657">
    <property type="entry name" value="BAR/IMD domain-like"/>
    <property type="match status" value="1"/>
</dbReference>
<dbReference type="InterPro" id="IPR047181">
    <property type="entry name" value="DP13A/B"/>
</dbReference>
<dbReference type="InterPro" id="IPR047237">
    <property type="entry name" value="PTB_APPL"/>
</dbReference>
<dbReference type="InterPro" id="IPR004148">
    <property type="entry name" value="BAR_dom"/>
</dbReference>
<dbReference type="SMART" id="SM00462">
    <property type="entry name" value="PTB"/>
    <property type="match status" value="1"/>
</dbReference>
<organism evidence="11 12">
    <name type="scientific">Callorhinchus milii</name>
    <name type="common">Ghost shark</name>
    <dbReference type="NCBI Taxonomy" id="7868"/>
    <lineage>
        <taxon>Eukaryota</taxon>
        <taxon>Metazoa</taxon>
        <taxon>Chordata</taxon>
        <taxon>Craniata</taxon>
        <taxon>Vertebrata</taxon>
        <taxon>Chondrichthyes</taxon>
        <taxon>Holocephali</taxon>
        <taxon>Chimaeriformes</taxon>
        <taxon>Callorhinchidae</taxon>
        <taxon>Callorhinchus</taxon>
    </lineage>
</organism>
<dbReference type="CDD" id="cd13158">
    <property type="entry name" value="PTB_APPL"/>
    <property type="match status" value="1"/>
</dbReference>
<dbReference type="InterPro" id="IPR006020">
    <property type="entry name" value="PTB/PI_dom"/>
</dbReference>
<evidence type="ECO:0000313" key="11">
    <source>
        <dbReference type="Ensembl" id="ENSCMIP00000009564.1"/>
    </source>
</evidence>
<dbReference type="Gene3D" id="1.20.1270.60">
    <property type="entry name" value="Arfaptin homology (AH) domain/BAR domain"/>
    <property type="match status" value="1"/>
</dbReference>
<proteinExistence type="predicted"/>
<feature type="region of interest" description="Disordered" evidence="9">
    <location>
        <begin position="407"/>
        <end position="437"/>
    </location>
</feature>
<evidence type="ECO:0000256" key="6">
    <source>
        <dbReference type="ARBA" id="ARBA00023273"/>
    </source>
</evidence>
<dbReference type="InterPro" id="IPR027267">
    <property type="entry name" value="AH/BAR_dom_sf"/>
</dbReference>
<keyword evidence="12" id="KW-1185">Reference proteome</keyword>
<dbReference type="GeneTree" id="ENSGT00940000156624"/>
<dbReference type="GO" id="GO:0043422">
    <property type="term" value="F:protein kinase B binding"/>
    <property type="evidence" value="ECO:0007669"/>
    <property type="project" value="TreeGrafter"/>
</dbReference>
<evidence type="ECO:0000256" key="5">
    <source>
        <dbReference type="ARBA" id="ARBA00023242"/>
    </source>
</evidence>
<reference evidence="11" key="5">
    <citation type="submission" date="2025-09" db="UniProtKB">
        <authorList>
            <consortium name="Ensembl"/>
        </authorList>
    </citation>
    <scope>IDENTIFICATION</scope>
</reference>
<dbReference type="GO" id="GO:0042995">
    <property type="term" value="C:cell projection"/>
    <property type="evidence" value="ECO:0007669"/>
    <property type="project" value="UniProtKB-SubCell"/>
</dbReference>
<sequence>PPALHPLPPRHPARTRSLLGVFEEDAAAISNYTNQLYKAMKRIYDAQNELSAATHLTSKLLKEYEKQCFPLGGDDEVMTSTLQQFSQVIDELSSCHAVLSTQLADAMMFPIRQFKEKDIKGIKMIGIPVFMNYSNKLGSIVYGFLSSEQIKLEASEDLYTSRKKQHQTMMHYFCALNTLQYKKKMTLLEPLLGYMQAQISFFKMGTENMTAQLEEFLSNIGTSVQGVRREMESEVDSMQQTIEDLEIASDALYLPDSGPQTVSVNRNLTRKTGYLNTRNKTSLVSSTWERHYYFTQGGNLMRQARGEVAGGLVMDLDNNTVMAVDCEDRRYCFQITWITTINNISRRIYLSENPEVSLHVSRHRTSRSNSSNSLGSESAVLSSVSLDSIVAPDTPIQFDIISPVSEDLSNQSKNSGQGARRTNPFGESGETKAEEPEESILHQLFIVRFLGSMEVKTDENSDVIYETMRQILAARAIHNIFRMTESHLLVTCDCLKLIDPQTQVTRLRFPLQNVVLCATHTENKRLFGFVLRTAGSRTEGRAVSVCYVFESNNEGEKICDSVGLAKQIAFHSEMDLEKQSRLIAASNRPNPGEGQVLVLSSSQSEDSDAGDDGKKKRESEA</sequence>
<dbReference type="PANTHER" id="PTHR46415">
    <property type="entry name" value="ADAPTOR PROTEIN, PHOSPHOTYROSINE INTERACTION, PH DOMAIN AND LEUCINE ZIPPER-CONTAINING 2"/>
    <property type="match status" value="1"/>
</dbReference>
<evidence type="ECO:0000256" key="8">
    <source>
        <dbReference type="ARBA" id="ARBA00023329"/>
    </source>
</evidence>
<evidence type="ECO:0000256" key="2">
    <source>
        <dbReference type="ARBA" id="ARBA00004316"/>
    </source>
</evidence>
<dbReference type="Pfam" id="PF16746">
    <property type="entry name" value="BAR_3"/>
    <property type="match status" value="1"/>
</dbReference>
<evidence type="ECO:0000256" key="1">
    <source>
        <dbReference type="ARBA" id="ARBA00004123"/>
    </source>
</evidence>
<dbReference type="PROSITE" id="PS01179">
    <property type="entry name" value="PID"/>
    <property type="match status" value="1"/>
</dbReference>
<keyword evidence="5" id="KW-0539">Nucleus</keyword>
<evidence type="ECO:0000256" key="9">
    <source>
        <dbReference type="SAM" id="MobiDB-lite"/>
    </source>
</evidence>
<accession>A0A4W3HJ24</accession>
<reference evidence="12" key="3">
    <citation type="journal article" date="2014" name="Nature">
        <title>Elephant shark genome provides unique insights into gnathostome evolution.</title>
        <authorList>
            <consortium name="International Elephant Shark Genome Sequencing Consortium"/>
            <person name="Venkatesh B."/>
            <person name="Lee A.P."/>
            <person name="Ravi V."/>
            <person name="Maurya A.K."/>
            <person name="Lian M.M."/>
            <person name="Swann J.B."/>
            <person name="Ohta Y."/>
            <person name="Flajnik M.F."/>
            <person name="Sutoh Y."/>
            <person name="Kasahara M."/>
            <person name="Hoon S."/>
            <person name="Gangu V."/>
            <person name="Roy S.W."/>
            <person name="Irimia M."/>
            <person name="Korzh V."/>
            <person name="Kondrychyn I."/>
            <person name="Lim Z.W."/>
            <person name="Tay B.H."/>
            <person name="Tohari S."/>
            <person name="Kong K.W."/>
            <person name="Ho S."/>
            <person name="Lorente-Galdos B."/>
            <person name="Quilez J."/>
            <person name="Marques-Bonet T."/>
            <person name="Raney B.J."/>
            <person name="Ingham P.W."/>
            <person name="Tay A."/>
            <person name="Hillier L.W."/>
            <person name="Minx P."/>
            <person name="Boehm T."/>
            <person name="Wilson R.K."/>
            <person name="Brenner S."/>
            <person name="Warren W.C."/>
        </authorList>
    </citation>
    <scope>NUCLEOTIDE SEQUENCE [LARGE SCALE GENOMIC DNA]</scope>
</reference>
<dbReference type="GO" id="GO:0010008">
    <property type="term" value="C:endosome membrane"/>
    <property type="evidence" value="ECO:0007669"/>
    <property type="project" value="UniProtKB-SubCell"/>
</dbReference>
<dbReference type="GO" id="GO:0008286">
    <property type="term" value="P:insulin receptor signaling pathway"/>
    <property type="evidence" value="ECO:0007669"/>
    <property type="project" value="TreeGrafter"/>
</dbReference>
<keyword evidence="6" id="KW-0966">Cell projection</keyword>
<dbReference type="Gene3D" id="2.30.29.30">
    <property type="entry name" value="Pleckstrin-homology domain (PH domain)/Phosphotyrosine-binding domain (PTB)"/>
    <property type="match status" value="2"/>
</dbReference>
<dbReference type="InterPro" id="IPR011993">
    <property type="entry name" value="PH-like_dom_sf"/>
</dbReference>
<comment type="subcellular location">
    <subcellularLocation>
        <location evidence="2">Cell projection</location>
    </subcellularLocation>
    <subcellularLocation>
        <location evidence="4">Cytoplasmic vesicle</location>
    </subcellularLocation>
    <subcellularLocation>
        <location evidence="3">Endosome membrane</location>
        <topology evidence="3">Peripheral membrane protein</topology>
    </subcellularLocation>
    <subcellularLocation>
        <location evidence="1">Nucleus</location>
    </subcellularLocation>
</comment>
<dbReference type="Pfam" id="PF00640">
    <property type="entry name" value="PID"/>
    <property type="match status" value="1"/>
</dbReference>
<dbReference type="FunFam" id="1.20.1270.60:FF:000034">
    <property type="entry name" value="DCC-interacting protein 13-alpha isoform X2"/>
    <property type="match status" value="1"/>
</dbReference>
<evidence type="ECO:0000259" key="10">
    <source>
        <dbReference type="PROSITE" id="PS01179"/>
    </source>
</evidence>
<keyword evidence="7" id="KW-0131">Cell cycle</keyword>
<dbReference type="FunFam" id="2.30.29.30:FF:000178">
    <property type="entry name" value="DCC-interacting protein 13-alpha isoform X2"/>
    <property type="match status" value="1"/>
</dbReference>
<dbReference type="Ensembl" id="ENSCMIT00000009825.1">
    <property type="protein sequence ID" value="ENSCMIP00000009564.1"/>
    <property type="gene ID" value="ENSCMIG00000004847.1"/>
</dbReference>
<dbReference type="Proteomes" id="UP000314986">
    <property type="component" value="Unassembled WGS sequence"/>
</dbReference>
<protein>
    <submittedName>
        <fullName evidence="11">Adaptor protein, phosphotyrosine interaction, PH domain and leucine zipper containing 1</fullName>
    </submittedName>
</protein>
<evidence type="ECO:0000313" key="12">
    <source>
        <dbReference type="Proteomes" id="UP000314986"/>
    </source>
</evidence>
<feature type="domain" description="PID" evidence="10">
    <location>
        <begin position="445"/>
        <end position="575"/>
    </location>
</feature>
<reference evidence="12" key="1">
    <citation type="journal article" date="2006" name="Science">
        <title>Ancient noncoding elements conserved in the human genome.</title>
        <authorList>
            <person name="Venkatesh B."/>
            <person name="Kirkness E.F."/>
            <person name="Loh Y.H."/>
            <person name="Halpern A.L."/>
            <person name="Lee A.P."/>
            <person name="Johnson J."/>
            <person name="Dandona N."/>
            <person name="Viswanathan L.D."/>
            <person name="Tay A."/>
            <person name="Venter J.C."/>
            <person name="Strausberg R.L."/>
            <person name="Brenner S."/>
        </authorList>
    </citation>
    <scope>NUCLEOTIDE SEQUENCE [LARGE SCALE GENOMIC DNA]</scope>
</reference>
<feature type="region of interest" description="Disordered" evidence="9">
    <location>
        <begin position="585"/>
        <end position="621"/>
    </location>
</feature>
<keyword evidence="8" id="KW-0968">Cytoplasmic vesicle</keyword>
<evidence type="ECO:0000256" key="4">
    <source>
        <dbReference type="ARBA" id="ARBA00004541"/>
    </source>
</evidence>
<feature type="compositionally biased region" description="Basic and acidic residues" evidence="9">
    <location>
        <begin position="611"/>
        <end position="621"/>
    </location>
</feature>
<dbReference type="AlphaFoldDB" id="A0A4W3HJ24"/>